<keyword evidence="3" id="KW-0539">Nucleus</keyword>
<dbReference type="Pfam" id="PF22770">
    <property type="entry name" value="POP1_C"/>
    <property type="match status" value="1"/>
</dbReference>
<evidence type="ECO:0000259" key="4">
    <source>
        <dbReference type="Pfam" id="PF06978"/>
    </source>
</evidence>
<evidence type="ECO:0000259" key="6">
    <source>
        <dbReference type="Pfam" id="PF22770"/>
    </source>
</evidence>
<dbReference type="OrthoDB" id="442863at2759"/>
<dbReference type="SUPFAM" id="SSF103025">
    <property type="entry name" value="Folate-binding domain"/>
    <property type="match status" value="1"/>
</dbReference>
<dbReference type="AlphaFoldDB" id="A0A4P9XUE4"/>
<feature type="domain" description="POP1 C-terminal" evidence="6">
    <location>
        <begin position="655"/>
        <end position="686"/>
    </location>
</feature>
<comment type="subcellular location">
    <subcellularLocation>
        <location evidence="1">Nucleus</location>
    </subcellularLocation>
</comment>
<organism evidence="7 8">
    <name type="scientific">Thamnocephalis sphaerospora</name>
    <dbReference type="NCBI Taxonomy" id="78915"/>
    <lineage>
        <taxon>Eukaryota</taxon>
        <taxon>Fungi</taxon>
        <taxon>Fungi incertae sedis</taxon>
        <taxon>Zoopagomycota</taxon>
        <taxon>Zoopagomycotina</taxon>
        <taxon>Zoopagomycetes</taxon>
        <taxon>Zoopagales</taxon>
        <taxon>Sigmoideomycetaceae</taxon>
        <taxon>Thamnocephalis</taxon>
    </lineage>
</organism>
<feature type="non-terminal residue" evidence="7">
    <location>
        <position position="1"/>
    </location>
</feature>
<sequence length="692" mass="76617">ARAFEIQAMRNAMKTAKLAANKRVFQTLPRHLRRRAASHNPKRLPARVRGKALREASARRQCAGMAKHQQSRRARRRPGAIAAEYRRRQEEKLWLETHIWHTKRMKMTDIWGYRLAEHPNEKGARSAYRSGSHIAMMHDASYHGCIELSGPQQALMRLLRAVTAPNLPGPASTRFISGTRQCSSMFYHPGCFPANAIAPAMAHWQPVDGTTAATAGTDDPVRCLWLWFHPAAFDEALVMLREAAVQPDYVGPTTAAISVRDLRQKLLVFDFIGPRAHNLLYSVLKPCSDDTSNAQALKLWSLLNGIHSTASLPPGVILGLDVHDPRLSFPPRPSRGTESDLGDINELQAHLTNWPDNVAVSKIWCEETRVQIQQNMIPEKNLNRRRQALLVPGEPLAPTAADARIPILLVQRGSGSVGANKTQIARELEYGWRLILPAGWGNAFWKSLVFAGIRVGGLRECRGHHLEAGLPCFPYDYPGTKAYACWSAKEASVAAERHERRPPAKRPNYTKLQVPAPFEPAFASLNADADSSTLPTYVLPASMVRQALAADAYTHVVAMPGALSLVRVRIRMHDRGVVSRCAIIYALDAARYASTADTLSHASRRPSNGRQRRLARDADEVRVCARGKRHISCYKWQCCIVQATLQDAALPEASAIIGYVTTGQFSLSQGRGAAIGCCAADRLIPYFRDAAR</sequence>
<protein>
    <submittedName>
        <fullName evidence="7">NUC188 domain-containing protein</fullName>
    </submittedName>
</protein>
<evidence type="ECO:0000313" key="8">
    <source>
        <dbReference type="Proteomes" id="UP000271241"/>
    </source>
</evidence>
<dbReference type="PANTHER" id="PTHR22731:SF3">
    <property type="entry name" value="RIBONUCLEASES P_MRP PROTEIN SUBUNIT POP1"/>
    <property type="match status" value="1"/>
</dbReference>
<evidence type="ECO:0000256" key="3">
    <source>
        <dbReference type="ARBA" id="ARBA00023242"/>
    </source>
</evidence>
<evidence type="ECO:0000313" key="7">
    <source>
        <dbReference type="EMBL" id="RKP09060.1"/>
    </source>
</evidence>
<dbReference type="GO" id="GO:0005655">
    <property type="term" value="C:nucleolar ribonuclease P complex"/>
    <property type="evidence" value="ECO:0007669"/>
    <property type="project" value="InterPro"/>
</dbReference>
<evidence type="ECO:0000259" key="5">
    <source>
        <dbReference type="Pfam" id="PF08170"/>
    </source>
</evidence>
<dbReference type="InterPro" id="IPR039182">
    <property type="entry name" value="Pop1"/>
</dbReference>
<evidence type="ECO:0000256" key="1">
    <source>
        <dbReference type="ARBA" id="ARBA00004123"/>
    </source>
</evidence>
<dbReference type="STRING" id="78915.A0A4P9XUE4"/>
<dbReference type="PANTHER" id="PTHR22731">
    <property type="entry name" value="RIBONUCLEASES P/MRP PROTEIN SUBUNIT POP1"/>
    <property type="match status" value="1"/>
</dbReference>
<dbReference type="Pfam" id="PF08170">
    <property type="entry name" value="POPLD"/>
    <property type="match status" value="1"/>
</dbReference>
<dbReference type="Pfam" id="PF06978">
    <property type="entry name" value="POP1_N"/>
    <property type="match status" value="1"/>
</dbReference>
<proteinExistence type="predicted"/>
<reference evidence="8" key="1">
    <citation type="journal article" date="2018" name="Nat. Microbiol.">
        <title>Leveraging single-cell genomics to expand the fungal tree of life.</title>
        <authorList>
            <person name="Ahrendt S.R."/>
            <person name="Quandt C.A."/>
            <person name="Ciobanu D."/>
            <person name="Clum A."/>
            <person name="Salamov A."/>
            <person name="Andreopoulos B."/>
            <person name="Cheng J.F."/>
            <person name="Woyke T."/>
            <person name="Pelin A."/>
            <person name="Henrissat B."/>
            <person name="Reynolds N.K."/>
            <person name="Benny G.L."/>
            <person name="Smith M.E."/>
            <person name="James T.Y."/>
            <person name="Grigoriev I.V."/>
        </authorList>
    </citation>
    <scope>NUCLEOTIDE SEQUENCE [LARGE SCALE GENOMIC DNA]</scope>
    <source>
        <strain evidence="8">RSA 1356</strain>
    </source>
</reference>
<keyword evidence="8" id="KW-1185">Reference proteome</keyword>
<evidence type="ECO:0000256" key="2">
    <source>
        <dbReference type="ARBA" id="ARBA00022694"/>
    </source>
</evidence>
<name>A0A4P9XUE4_9FUNG</name>
<feature type="domain" description="POPLD" evidence="5">
    <location>
        <begin position="431"/>
        <end position="521"/>
    </location>
</feature>
<accession>A0A4P9XUE4</accession>
<feature type="domain" description="Pop1 N-terminal" evidence="4">
    <location>
        <begin position="72"/>
        <end position="150"/>
    </location>
</feature>
<dbReference type="InterPro" id="IPR055079">
    <property type="entry name" value="POP1_C"/>
</dbReference>
<keyword evidence="2" id="KW-0819">tRNA processing</keyword>
<dbReference type="InterPro" id="IPR012590">
    <property type="entry name" value="POPLD_dom"/>
</dbReference>
<dbReference type="EMBL" id="KZ992545">
    <property type="protein sequence ID" value="RKP09060.1"/>
    <property type="molecule type" value="Genomic_DNA"/>
</dbReference>
<dbReference type="Proteomes" id="UP000271241">
    <property type="component" value="Unassembled WGS sequence"/>
</dbReference>
<dbReference type="InterPro" id="IPR009723">
    <property type="entry name" value="Pop1_N"/>
</dbReference>
<gene>
    <name evidence="7" type="ORF">THASP1DRAFT_14771</name>
</gene>
<dbReference type="GO" id="GO:0001682">
    <property type="term" value="P:tRNA 5'-leader removal"/>
    <property type="evidence" value="ECO:0007669"/>
    <property type="project" value="InterPro"/>
</dbReference>
<dbReference type="GO" id="GO:0000172">
    <property type="term" value="C:ribonuclease MRP complex"/>
    <property type="evidence" value="ECO:0007669"/>
    <property type="project" value="InterPro"/>
</dbReference>